<reference evidence="1" key="1">
    <citation type="submission" date="2024-05" db="EMBL/GenBank/DDBJ databases">
        <title>Whole genome shotgun sequence of Streptomyces hydrogenans NBRC 13475.</title>
        <authorList>
            <person name="Komaki H."/>
            <person name="Tamura T."/>
        </authorList>
    </citation>
    <scope>NUCLEOTIDE SEQUENCE</scope>
    <source>
        <strain evidence="1">NBRC 13475</strain>
    </source>
</reference>
<evidence type="ECO:0000313" key="2">
    <source>
        <dbReference type="Proteomes" id="UP001052739"/>
    </source>
</evidence>
<protein>
    <recommendedName>
        <fullName evidence="3">AG2 protein</fullName>
    </recommendedName>
</protein>
<evidence type="ECO:0008006" key="3">
    <source>
        <dbReference type="Google" id="ProtNLM"/>
    </source>
</evidence>
<organism evidence="1 2">
    <name type="scientific">Streptomyces hydrogenans</name>
    <dbReference type="NCBI Taxonomy" id="1873719"/>
    <lineage>
        <taxon>Bacteria</taxon>
        <taxon>Bacillati</taxon>
        <taxon>Actinomycetota</taxon>
        <taxon>Actinomycetes</taxon>
        <taxon>Kitasatosporales</taxon>
        <taxon>Streptomycetaceae</taxon>
        <taxon>Streptomyces</taxon>
    </lineage>
</organism>
<comment type="caution">
    <text evidence="1">The sequence shown here is derived from an EMBL/GenBank/DDBJ whole genome shotgun (WGS) entry which is preliminary data.</text>
</comment>
<accession>A0ABQ3P6U9</accession>
<gene>
    <name evidence="1" type="ORF">Shyd_21170</name>
</gene>
<evidence type="ECO:0000313" key="1">
    <source>
        <dbReference type="EMBL" id="GHI20746.1"/>
    </source>
</evidence>
<keyword evidence="2" id="KW-1185">Reference proteome</keyword>
<dbReference type="EMBL" id="BNDW01000019">
    <property type="protein sequence ID" value="GHI20746.1"/>
    <property type="molecule type" value="Genomic_DNA"/>
</dbReference>
<dbReference type="RefSeq" id="WP_190222084.1">
    <property type="nucleotide sequence ID" value="NZ_BNBS01000009.1"/>
</dbReference>
<name>A0ABQ3P6U9_9ACTN</name>
<sequence length="788" mass="84935">MLTFDDVYGAPLGRMKDAADRWAEMKRKLDELAGDARRTMADQTRAEDWRGLNAEVTKPFIDKTTKEFADAAKAAEGIQRILKDGYETFKQAQDELKRLVEVEAPGQGLLVKADGSVEVRHPVVRDATTRNDPEYDRTLRNEQFKVNAMAQRIKAAVERCDDADVSCANALRANITGDAHNFSAPTYKSLDAEEAARAAELARKGRNLTHAELEQLNELLADNQKAGEFSRAFYDRLGTEAALEFFGELAADTGGQGSQERDEERLEDVQALQRNLGLNLANATRGDEGWAKEWSAELRKLGTERVPLPSRPDGTGPYGYQLLGGLLRYGDYHPKFLVPIAEHVTQLHAKEPDLFKPDRTLMGPRAQGTYNPSGLNGHGFDPVIPVLEALGHSPEAAKQFFSAEPTSYERDGREGGTLDLGKDKEGKDIADYLGCFADEKYASFSDHVNGDDASGAKDYMPDALGHALEAATLGHAWDDASAGLRRDATTGEIMADVVERYGSDAEFVKKHHSALADSLGNMGAGYVDDLSWALDGNELTSPYAPDVDGKSLKDTADIRAGHPEFGEQNATNFLSVLGQYPDAYASMSTADRLYTTSMLEAQVGTDGRIDESAAIKAAATGAQLQGILDESRAGQIKAEGEKVIEDYEKAQEERGAWVQLGATAAIAAGVAFVPATAAAAGAAAILVPLAIDTGSGAMETLAGVVVGDWSEKANEEHKDATEDAVDEDRQAVYTAGRHSALSPMNHFVDAHRGQGSEGFEGNLYVAARLGYLDGNALAEQVGQGPETR</sequence>
<proteinExistence type="predicted"/>
<dbReference type="Proteomes" id="UP001052739">
    <property type="component" value="Unassembled WGS sequence"/>
</dbReference>